<dbReference type="GO" id="GO:0004497">
    <property type="term" value="F:monooxygenase activity"/>
    <property type="evidence" value="ECO:0007669"/>
    <property type="project" value="UniProtKB-KW"/>
</dbReference>
<keyword evidence="2" id="KW-0560">Oxidoreductase</keyword>
<dbReference type="SUPFAM" id="SSF54909">
    <property type="entry name" value="Dimeric alpha+beta barrel"/>
    <property type="match status" value="1"/>
</dbReference>
<gene>
    <name evidence="2" type="ORF">A374_19305</name>
</gene>
<accession>I8AEE8</accession>
<dbReference type="OrthoDB" id="2627153at2"/>
<dbReference type="EMBL" id="AKKV01000053">
    <property type="protein sequence ID" value="EIT83699.1"/>
    <property type="molecule type" value="Genomic_DNA"/>
</dbReference>
<dbReference type="eggNOG" id="COG2329">
    <property type="taxonomic scope" value="Bacteria"/>
</dbReference>
<keyword evidence="3" id="KW-1185">Reference proteome</keyword>
<sequence length="158" mass="18317">MLIKRIQCTVTHAQKHVFFEAQKQWHILSKVDGFCGQTGGWYEEDPLSAVIYAFWESADYYNDFMKHVHDEIFANAKQVQTFTKINVTLYECSSLNLHHILRATFLHEQEGIAATADNIRLQPLKETDRALTLSFDQHAHGTITLEEAWQVYKKESTV</sequence>
<feature type="domain" description="DUF4937" evidence="1">
    <location>
        <begin position="2"/>
        <end position="90"/>
    </location>
</feature>
<proteinExistence type="predicted"/>
<dbReference type="InterPro" id="IPR011008">
    <property type="entry name" value="Dimeric_a/b-barrel"/>
</dbReference>
<dbReference type="RefSeq" id="WP_007203925.1">
    <property type="nucleotide sequence ID" value="NZ_AKKV01000053.1"/>
</dbReference>
<dbReference type="InterPro" id="IPR032555">
    <property type="entry name" value="DUF4937"/>
</dbReference>
<evidence type="ECO:0000313" key="2">
    <source>
        <dbReference type="EMBL" id="EIT83699.1"/>
    </source>
</evidence>
<evidence type="ECO:0000259" key="1">
    <source>
        <dbReference type="Pfam" id="PF16291"/>
    </source>
</evidence>
<dbReference type="Pfam" id="PF16291">
    <property type="entry name" value="DUF4937"/>
    <property type="match status" value="1"/>
</dbReference>
<dbReference type="Proteomes" id="UP000004080">
    <property type="component" value="Unassembled WGS sequence"/>
</dbReference>
<protein>
    <submittedName>
        <fullName evidence="2">Antibiotic biosynthesis monooxygenase</fullName>
    </submittedName>
</protein>
<dbReference type="PATRIC" id="fig|1196324.3.peg.3922"/>
<keyword evidence="2" id="KW-0503">Monooxygenase</keyword>
<comment type="caution">
    <text evidence="2">The sequence shown here is derived from an EMBL/GenBank/DDBJ whole genome shotgun (WGS) entry which is preliminary data.</text>
</comment>
<name>I8AEE8_9BACL</name>
<reference evidence="2 3" key="1">
    <citation type="journal article" date="2012" name="J. Bacteriol.">
        <title>Genome of Bacillus macauensis ZFHKF-1, a Long-Chain-Forming Bacterium.</title>
        <authorList>
            <person name="Cai L."/>
            <person name="Zhang T."/>
        </authorList>
    </citation>
    <scope>NUCLEOTIDE SEQUENCE [LARGE SCALE GENOMIC DNA]</scope>
    <source>
        <strain evidence="2 3">ZFHKF-1</strain>
    </source>
</reference>
<organism evidence="2 3">
    <name type="scientific">Fictibacillus macauensis ZFHKF-1</name>
    <dbReference type="NCBI Taxonomy" id="1196324"/>
    <lineage>
        <taxon>Bacteria</taxon>
        <taxon>Bacillati</taxon>
        <taxon>Bacillota</taxon>
        <taxon>Bacilli</taxon>
        <taxon>Bacillales</taxon>
        <taxon>Fictibacillaceae</taxon>
        <taxon>Fictibacillus</taxon>
    </lineage>
</organism>
<dbReference type="AlphaFoldDB" id="I8AEE8"/>
<evidence type="ECO:0000313" key="3">
    <source>
        <dbReference type="Proteomes" id="UP000004080"/>
    </source>
</evidence>